<dbReference type="Pfam" id="PF00250">
    <property type="entry name" value="Forkhead"/>
    <property type="match status" value="1"/>
</dbReference>
<evidence type="ECO:0000256" key="2">
    <source>
        <dbReference type="ARBA" id="ARBA00023125"/>
    </source>
</evidence>
<comment type="subcellular location">
    <subcellularLocation>
        <location evidence="1 4">Nucleus</location>
    </subcellularLocation>
</comment>
<dbReference type="GO" id="GO:0000981">
    <property type="term" value="F:DNA-binding transcription factor activity, RNA polymerase II-specific"/>
    <property type="evidence" value="ECO:0007669"/>
    <property type="project" value="TreeGrafter"/>
</dbReference>
<sequence length="432" mass="48123">MSSFDFNAASIPTYNSANPNSLSQTGPHAVQPYGYSNLGSMPTAAAGLSYMAQGFNSAMTSYPYGMNAMTGYGSLNSSYMDYGRSLTDNLYQLTSPTKPAALASAPSPGGCSQPDKFRRNYTVSNSNAKPPYSYISLITMAIQNSPNHMVTLSDIYSFIMDLFPYYRQHQQRWQNSIRHSLSFNDCFVKVARTPEKPGKGSFWTLHPDSGNMFENGCYLRRQKRFKDEKKTKKEKSKKSKSDNKSEPVPVEFEEPMMDNEKEDQISPQSSHPHEELSPEMFSNTHTPSPAMHSISPVTAEKAQEPEQESISITKAENEQVIYLEQQQVAQQTAALQSLYQQSMFSSPLNYDFSSMKNSDFSNFFSISSLMKSEPTDPNGYMAGYQTSHDYSNSYFSSLPSSQSLATTSAPPQTLPTLYFAGDHATSPHANNF</sequence>
<dbReference type="InterPro" id="IPR036390">
    <property type="entry name" value="WH_DNA-bd_sf"/>
</dbReference>
<name>K9MZV3_ISOPU</name>
<dbReference type="InterPro" id="IPR018122">
    <property type="entry name" value="TF_fork_head_CS_1"/>
</dbReference>
<dbReference type="GO" id="GO:0030154">
    <property type="term" value="P:cell differentiation"/>
    <property type="evidence" value="ECO:0007669"/>
    <property type="project" value="TreeGrafter"/>
</dbReference>
<accession>K9MZV3</accession>
<protein>
    <submittedName>
        <fullName evidence="7">FoxA1</fullName>
    </submittedName>
</protein>
<dbReference type="PRINTS" id="PR00053">
    <property type="entry name" value="FORKHEAD"/>
</dbReference>
<proteinExistence type="evidence at transcript level"/>
<dbReference type="SMART" id="SM00339">
    <property type="entry name" value="FH"/>
    <property type="match status" value="1"/>
</dbReference>
<dbReference type="Gene3D" id="1.10.10.10">
    <property type="entry name" value="Winged helix-like DNA-binding domain superfamily/Winged helix DNA-binding domain"/>
    <property type="match status" value="1"/>
</dbReference>
<feature type="DNA-binding region" description="Fork-head" evidence="4">
    <location>
        <begin position="129"/>
        <end position="223"/>
    </location>
</feature>
<dbReference type="PANTHER" id="PTHR11829:SF380">
    <property type="entry name" value="PROTEIN FORK HEAD"/>
    <property type="match status" value="1"/>
</dbReference>
<dbReference type="GO" id="GO:0009653">
    <property type="term" value="P:anatomical structure morphogenesis"/>
    <property type="evidence" value="ECO:0007669"/>
    <property type="project" value="TreeGrafter"/>
</dbReference>
<dbReference type="PANTHER" id="PTHR11829">
    <property type="entry name" value="FORKHEAD BOX PROTEIN"/>
    <property type="match status" value="1"/>
</dbReference>
<evidence type="ECO:0000256" key="5">
    <source>
        <dbReference type="SAM" id="MobiDB-lite"/>
    </source>
</evidence>
<dbReference type="InterPro" id="IPR050211">
    <property type="entry name" value="FOX_domain-containing"/>
</dbReference>
<dbReference type="SUPFAM" id="SSF46785">
    <property type="entry name" value="Winged helix' DNA-binding domain"/>
    <property type="match status" value="1"/>
</dbReference>
<feature type="domain" description="Fork-head" evidence="6">
    <location>
        <begin position="129"/>
        <end position="223"/>
    </location>
</feature>
<reference evidence="7" key="1">
    <citation type="submission" date="2012-09" db="EMBL/GenBank/DDBJ databases">
        <authorList>
            <person name="Chiodin M.M.C.Jr."/>
            <person name="Borve A.A.B."/>
            <person name="Berezikhov E.E.B."/>
            <person name="Ladurner P.P.L."/>
            <person name="Martinez P.P.M."/>
            <person name="Hejnol A.A.H.Sr."/>
        </authorList>
    </citation>
    <scope>NUCLEOTIDE SEQUENCE</scope>
</reference>
<keyword evidence="3 4" id="KW-0539">Nucleus</keyword>
<dbReference type="PROSITE" id="PS00658">
    <property type="entry name" value="FORK_HEAD_2"/>
    <property type="match status" value="1"/>
</dbReference>
<dbReference type="InterPro" id="IPR001766">
    <property type="entry name" value="Fork_head_dom"/>
</dbReference>
<evidence type="ECO:0000256" key="1">
    <source>
        <dbReference type="ARBA" id="ARBA00004123"/>
    </source>
</evidence>
<dbReference type="FunFam" id="1.10.10.10:FF:000042">
    <property type="entry name" value="hepatocyte nuclear factor 3-beta"/>
    <property type="match status" value="1"/>
</dbReference>
<feature type="region of interest" description="Disordered" evidence="5">
    <location>
        <begin position="224"/>
        <end position="300"/>
    </location>
</feature>
<dbReference type="InterPro" id="IPR036388">
    <property type="entry name" value="WH-like_DNA-bd_sf"/>
</dbReference>
<dbReference type="PROSITE" id="PS00657">
    <property type="entry name" value="FORK_HEAD_1"/>
    <property type="match status" value="1"/>
</dbReference>
<organism evidence="7">
    <name type="scientific">Isodiametra pulchra</name>
    <name type="common">Acoelomorph flatworm</name>
    <name type="synonym">Convoluta pulchra</name>
    <dbReference type="NCBI Taxonomy" id="504439"/>
    <lineage>
        <taxon>Eukaryota</taxon>
        <taxon>Metazoa</taxon>
        <taxon>Xenacoelomorpha</taxon>
        <taxon>Acoelomorpha</taxon>
        <taxon>Acoela</taxon>
        <taxon>Isodiametridae</taxon>
        <taxon>Isodiametra</taxon>
    </lineage>
</organism>
<dbReference type="GO" id="GO:0000978">
    <property type="term" value="F:RNA polymerase II cis-regulatory region sequence-specific DNA binding"/>
    <property type="evidence" value="ECO:0007669"/>
    <property type="project" value="TreeGrafter"/>
</dbReference>
<evidence type="ECO:0000313" key="7">
    <source>
        <dbReference type="EMBL" id="AFY10807.1"/>
    </source>
</evidence>
<dbReference type="GO" id="GO:0005634">
    <property type="term" value="C:nucleus"/>
    <property type="evidence" value="ECO:0007669"/>
    <property type="project" value="UniProtKB-SubCell"/>
</dbReference>
<dbReference type="AlphaFoldDB" id="K9MZV3"/>
<evidence type="ECO:0000259" key="6">
    <source>
        <dbReference type="PROSITE" id="PS50039"/>
    </source>
</evidence>
<reference evidence="7" key="2">
    <citation type="journal article" date="2013" name="PLoS ONE">
        <title>Mesodermal Gene Expression in the Acoel Isodiametra pulchra Indicates a Low Number of Mesodermal Cell Types and the Endomesodermal Origin of the Gonads.</title>
        <authorList>
            <person name="Chiodin M."/>
            <person name="Borve A."/>
            <person name="Berezikov E."/>
            <person name="Ladurner P."/>
            <person name="Martinez P."/>
            <person name="Hejnol A."/>
        </authorList>
    </citation>
    <scope>NUCLEOTIDE SEQUENCE</scope>
</reference>
<keyword evidence="2 4" id="KW-0238">DNA-binding</keyword>
<dbReference type="InterPro" id="IPR030456">
    <property type="entry name" value="TF_fork_head_CS_2"/>
</dbReference>
<evidence type="ECO:0000256" key="3">
    <source>
        <dbReference type="ARBA" id="ARBA00023242"/>
    </source>
</evidence>
<dbReference type="EMBL" id="JX853976">
    <property type="protein sequence ID" value="AFY10807.1"/>
    <property type="molecule type" value="mRNA"/>
</dbReference>
<evidence type="ECO:0000256" key="4">
    <source>
        <dbReference type="PROSITE-ProRule" id="PRU00089"/>
    </source>
</evidence>
<dbReference type="PROSITE" id="PS50039">
    <property type="entry name" value="FORK_HEAD_3"/>
    <property type="match status" value="1"/>
</dbReference>